<evidence type="ECO:0000256" key="2">
    <source>
        <dbReference type="ARBA" id="ARBA00004777"/>
    </source>
</evidence>
<dbReference type="InterPro" id="IPR029041">
    <property type="entry name" value="FAD-linked_oxidoreductase-like"/>
</dbReference>
<evidence type="ECO:0000256" key="4">
    <source>
        <dbReference type="ARBA" id="ARBA00022630"/>
    </source>
</evidence>
<dbReference type="InterPro" id="IPR003171">
    <property type="entry name" value="Mehydrof_redctse-like"/>
</dbReference>
<dbReference type="Pfam" id="PF02219">
    <property type="entry name" value="MTHFR"/>
    <property type="match status" value="1"/>
</dbReference>
<dbReference type="GO" id="GO:0035999">
    <property type="term" value="P:tetrahydrofolate interconversion"/>
    <property type="evidence" value="ECO:0007669"/>
    <property type="project" value="UniProtKB-UniPathway"/>
</dbReference>
<dbReference type="CDD" id="cd00537">
    <property type="entry name" value="MTHFR"/>
    <property type="match status" value="1"/>
</dbReference>
<protein>
    <submittedName>
        <fullName evidence="7">Unannotated protein</fullName>
    </submittedName>
</protein>
<dbReference type="SUPFAM" id="SSF51730">
    <property type="entry name" value="FAD-linked oxidoreductase"/>
    <property type="match status" value="1"/>
</dbReference>
<evidence type="ECO:0000256" key="3">
    <source>
        <dbReference type="ARBA" id="ARBA00006743"/>
    </source>
</evidence>
<reference evidence="7" key="1">
    <citation type="submission" date="2020-05" db="EMBL/GenBank/DDBJ databases">
        <authorList>
            <person name="Chiriac C."/>
            <person name="Salcher M."/>
            <person name="Ghai R."/>
            <person name="Kavagutti S V."/>
        </authorList>
    </citation>
    <scope>NUCLEOTIDE SEQUENCE</scope>
</reference>
<dbReference type="UniPathway" id="UPA00193"/>
<dbReference type="GO" id="GO:0005829">
    <property type="term" value="C:cytosol"/>
    <property type="evidence" value="ECO:0007669"/>
    <property type="project" value="TreeGrafter"/>
</dbReference>
<evidence type="ECO:0000256" key="1">
    <source>
        <dbReference type="ARBA" id="ARBA00001974"/>
    </source>
</evidence>
<keyword evidence="4" id="KW-0285">Flavoprotein</keyword>
<name>A0A6J6BSZ1_9ZZZZ</name>
<comment type="pathway">
    <text evidence="2">One-carbon metabolism; tetrahydrofolate interconversion.</text>
</comment>
<dbReference type="Gene3D" id="3.20.20.220">
    <property type="match status" value="1"/>
</dbReference>
<dbReference type="GO" id="GO:0009086">
    <property type="term" value="P:methionine biosynthetic process"/>
    <property type="evidence" value="ECO:0007669"/>
    <property type="project" value="TreeGrafter"/>
</dbReference>
<gene>
    <name evidence="7" type="ORF">UFOPK1410_00768</name>
    <name evidence="8" type="ORF">UFOPK1855_00059</name>
</gene>
<evidence type="ECO:0000313" key="8">
    <source>
        <dbReference type="EMBL" id="CAB4604998.1"/>
    </source>
</evidence>
<keyword evidence="6" id="KW-0560">Oxidoreductase</keyword>
<comment type="cofactor">
    <cofactor evidence="1">
        <name>FAD</name>
        <dbReference type="ChEBI" id="CHEBI:57692"/>
    </cofactor>
</comment>
<dbReference type="PANTHER" id="PTHR45754:SF3">
    <property type="entry name" value="METHYLENETETRAHYDROFOLATE REDUCTASE (NADPH)"/>
    <property type="match status" value="1"/>
</dbReference>
<organism evidence="7">
    <name type="scientific">freshwater metagenome</name>
    <dbReference type="NCBI Taxonomy" id="449393"/>
    <lineage>
        <taxon>unclassified sequences</taxon>
        <taxon>metagenomes</taxon>
        <taxon>ecological metagenomes</taxon>
    </lineage>
</organism>
<dbReference type="PANTHER" id="PTHR45754">
    <property type="entry name" value="METHYLENETETRAHYDROFOLATE REDUCTASE"/>
    <property type="match status" value="1"/>
</dbReference>
<keyword evidence="5" id="KW-0274">FAD</keyword>
<dbReference type="GO" id="GO:0004489">
    <property type="term" value="F:methylenetetrahydrofolate reductase [NAD(P)H] activity"/>
    <property type="evidence" value="ECO:0007669"/>
    <property type="project" value="InterPro"/>
</dbReference>
<dbReference type="GO" id="GO:0071949">
    <property type="term" value="F:FAD binding"/>
    <property type="evidence" value="ECO:0007669"/>
    <property type="project" value="TreeGrafter"/>
</dbReference>
<comment type="similarity">
    <text evidence="3">Belongs to the methylenetetrahydrofolate reductase family.</text>
</comment>
<evidence type="ECO:0000256" key="5">
    <source>
        <dbReference type="ARBA" id="ARBA00022827"/>
    </source>
</evidence>
<accession>A0A6J6BSZ1</accession>
<dbReference type="EMBL" id="CAEZSH010000094">
    <property type="protein sequence ID" value="CAB4542280.1"/>
    <property type="molecule type" value="Genomic_DNA"/>
</dbReference>
<sequence length="289" mass="30482">MSAIVEALNRRTNGGKPTLSFEFFPPKDDAGFDTLNESFEQLQRLSPDFVSVTYGAGGSNRERSIAVVESFSSRVATIGHLTCVGATKQSTLAVIRQFEQAGVAGILAIRGDNPADNPDALSQGELKRAVDLVSLAQESSSLPVGVAAFPEKHPESVDIAADVRVLKIKQDAGAKFAVTQLFFAASHYVELVDAAREAGVTMPILPGLMPIANAKNVLRMAQLSGASVPSDLHDRLISATDEDAAREIGMAYTVQLGRELLAAGAPGLHIFALNQSKAATRVAKEVGLA</sequence>
<dbReference type="EMBL" id="CAEZUW010000004">
    <property type="protein sequence ID" value="CAB4604998.1"/>
    <property type="molecule type" value="Genomic_DNA"/>
</dbReference>
<evidence type="ECO:0000313" key="7">
    <source>
        <dbReference type="EMBL" id="CAB4542280.1"/>
    </source>
</evidence>
<evidence type="ECO:0000256" key="6">
    <source>
        <dbReference type="ARBA" id="ARBA00023002"/>
    </source>
</evidence>
<proteinExistence type="inferred from homology"/>
<dbReference type="AlphaFoldDB" id="A0A6J6BSZ1"/>